<evidence type="ECO:0000256" key="3">
    <source>
        <dbReference type="ARBA" id="ARBA00022450"/>
    </source>
</evidence>
<feature type="non-terminal residue" evidence="7">
    <location>
        <position position="1565"/>
    </location>
</feature>
<dbReference type="GO" id="GO:0005737">
    <property type="term" value="C:cytoplasm"/>
    <property type="evidence" value="ECO:0007669"/>
    <property type="project" value="TreeGrafter"/>
</dbReference>
<dbReference type="PROSITE" id="PS00455">
    <property type="entry name" value="AMP_BINDING"/>
    <property type="match status" value="2"/>
</dbReference>
<dbReference type="Pfam" id="PF00550">
    <property type="entry name" value="PP-binding"/>
    <property type="match status" value="1"/>
</dbReference>
<proteinExistence type="inferred from homology"/>
<keyword evidence="5" id="KW-0045">Antibiotic biosynthesis</keyword>
<keyword evidence="8" id="KW-1185">Reference proteome</keyword>
<feature type="domain" description="Carrier" evidence="6">
    <location>
        <begin position="759"/>
        <end position="835"/>
    </location>
</feature>
<dbReference type="Gene3D" id="1.10.1200.10">
    <property type="entry name" value="ACP-like"/>
    <property type="match status" value="1"/>
</dbReference>
<dbReference type="InterPro" id="IPR036736">
    <property type="entry name" value="ACP-like_sf"/>
</dbReference>
<dbReference type="NCBIfam" id="TIGR01733">
    <property type="entry name" value="AA-adenyl-dom"/>
    <property type="match status" value="1"/>
</dbReference>
<evidence type="ECO:0000256" key="5">
    <source>
        <dbReference type="ARBA" id="ARBA00023194"/>
    </source>
</evidence>
<dbReference type="SMART" id="SM00823">
    <property type="entry name" value="PKS_PP"/>
    <property type="match status" value="1"/>
</dbReference>
<dbReference type="GO" id="GO:0043041">
    <property type="term" value="P:amino acid activation for nonribosomal peptide biosynthetic process"/>
    <property type="evidence" value="ECO:0007669"/>
    <property type="project" value="TreeGrafter"/>
</dbReference>
<dbReference type="InterPro" id="IPR020845">
    <property type="entry name" value="AMP-binding_CS"/>
</dbReference>
<comment type="similarity">
    <text evidence="2">Belongs to the ATP-dependent AMP-binding enzyme family.</text>
</comment>
<dbReference type="Gene3D" id="3.30.559.10">
    <property type="entry name" value="Chloramphenicol acetyltransferase-like domain"/>
    <property type="match status" value="1"/>
</dbReference>
<dbReference type="SUPFAM" id="SSF52777">
    <property type="entry name" value="CoA-dependent acyltransferases"/>
    <property type="match status" value="3"/>
</dbReference>
<dbReference type="CDD" id="cd05930">
    <property type="entry name" value="A_NRPS"/>
    <property type="match status" value="1"/>
</dbReference>
<keyword evidence="3" id="KW-0596">Phosphopantetheine</keyword>
<gene>
    <name evidence="7" type="ORF">C7459_1231</name>
</gene>
<dbReference type="InterPro" id="IPR000873">
    <property type="entry name" value="AMP-dep_synth/lig_dom"/>
</dbReference>
<accession>A0A316D327</accession>
<evidence type="ECO:0000313" key="7">
    <source>
        <dbReference type="EMBL" id="PWK05376.1"/>
    </source>
</evidence>
<dbReference type="GO" id="GO:0008610">
    <property type="term" value="P:lipid biosynthetic process"/>
    <property type="evidence" value="ECO:0007669"/>
    <property type="project" value="UniProtKB-ARBA"/>
</dbReference>
<dbReference type="InterPro" id="IPR010071">
    <property type="entry name" value="AA_adenyl_dom"/>
</dbReference>
<dbReference type="InterPro" id="IPR009081">
    <property type="entry name" value="PP-bd_ACP"/>
</dbReference>
<dbReference type="Pfam" id="PF00501">
    <property type="entry name" value="AMP-binding"/>
    <property type="match status" value="2"/>
</dbReference>
<dbReference type="Gene3D" id="3.30.559.30">
    <property type="entry name" value="Nonribosomal peptide synthetase, condensation domain"/>
    <property type="match status" value="2"/>
</dbReference>
<dbReference type="Pfam" id="PF00668">
    <property type="entry name" value="Condensation"/>
    <property type="match status" value="2"/>
</dbReference>
<dbReference type="InterPro" id="IPR042099">
    <property type="entry name" value="ANL_N_sf"/>
</dbReference>
<comment type="cofactor">
    <cofactor evidence="1">
        <name>pantetheine 4'-phosphate</name>
        <dbReference type="ChEBI" id="CHEBI:47942"/>
    </cofactor>
</comment>
<evidence type="ECO:0000259" key="6">
    <source>
        <dbReference type="PROSITE" id="PS50075"/>
    </source>
</evidence>
<sequence length="1565" mass="175494">MLDRYTLNMLRTSGKYADERAYWLEKLSGDCVMGVFPYDHLRQPDLSYLPVTRTGRIEGETFANLHRLSGGSPTGLFMTLLLGVSYLLYRYTSNEDLLVGMPAFRSNSEPASGNQPFYALRTAINRTGTGRDLLLQIRDVVSEARKHRHISYEVIQDQLASKGEESPLFNTVVSLKGLHEEFDLQAAAADSVFCFELQDGAVELSYTYNASLYTEETAEQIQRHLFHLLSLLTNDMNRELSSLDILTEEDRQRILIDFNDSGLDYPHDKVLYQFFMEQAQKTPDNIAVIFEQERLTYRELDERSNQVARYLIEQGVQIAELVGVVAKRCLNTVVHIIGILKSGAAYVPIDPDYPEDRKAYILENSQSRILLQPDAYESLELARYDADDVGVPMDAERLAYVMYTSGSTGMPKGVAMTHRSALNTVLDCNRILNLTENDRVLSVASFCFDLTVVDMFGTLGVGGAVVLIPKQKDVRRIVEIAIEHEITVWNSVPSVVELGLLYLQEGYRNTTVRNFMLSGDFIPLDLLGKVREFFPEAKLFSFGGCTEVGIWSLYFPIEQIEPEWTNIPYGYPLSNQQIYVLNKDLQPCPLEVEGELYFAGDGLAIGYYRDEVRTREAFIDHPEFGRLYNTGDYSILKRQGYIKLLGRKDFQVKIRGFRVEMHEVRLALLKHEGVREAVITARNHANILGHKFLCAYVTAEPGVTMRSLREHMGERLPEFMVPSYFVIMDEIPLSANGKVDIKALPAPELSSEPETVFKAPRTEVEVALADAWKDVLGLEKVGVDDNFFALGGDSIKALRVIAKLSSAFTVEIKSVFEQQTIAGLAALLEGDQAQTSARSGHEIQVISHAEPLPLSFAQQRLWVLEQLVPGTDAYNMPMAARLIGDLRIDALEYSLNEVLQRHEALRTTFADVQGQPVQIIAPMSPMQLAAEDLRAEADRHQLALRLVQEEAQRPFDLRTGPLFRARLMQVEDQEHVLVLNMHHIISDGWSIGVLIREVTALYEAFVQGAPSPLTDLPVQYADYAAWQREWLQGDVLEGQLSYWREQLGGELPALQVPTDRPRPPVQTYRGGTERFTISKSLVDALQAIGQRYGATQFMTLLGAFQTLLYRYSGQEDFTVGTPMAGRVHEETEGLIGFFVNTLVMRTDLSDDPTFVDLLSRVRDMSIGAFANQDVPFEKLVEELQPERDTSRTPLFQVMFVLQNTPVAEAHFSGLTLVPIDADNQAAKFDLVLTLEEQTDGMLGVFQYNSDLFDAATIQRMSQHFENLLMAMTADPMQKVAEVPLLTSSEEQVLLVDWNQTDADFPRTVTMHHLFEAQVERTPEAIALVVGEQRLTYRELNARANQVAYYLRRLGVQQESLVGVYLQRSVEMVVGMLGILKAGGAYVPLDPAYPQERILYTMEDAEATVLLTQSDLQEQLPSSLKTVCLDTEWASIAQEAEQNPSFAQETSATHLAYVIYTSGSTGRPKGVAIEHQSAVAMINWAQGEYSQQDLEGVLFSTSICFDLSVYELFVTLSSGGKLILAENALHLPQLPAKDEVTLINTVPSAIAELLRIGGLPTTVRTV</sequence>
<dbReference type="GO" id="GO:0044550">
    <property type="term" value="P:secondary metabolite biosynthetic process"/>
    <property type="evidence" value="ECO:0007669"/>
    <property type="project" value="TreeGrafter"/>
</dbReference>
<dbReference type="InterPro" id="IPR045851">
    <property type="entry name" value="AMP-bd_C_sf"/>
</dbReference>
<dbReference type="InterPro" id="IPR023213">
    <property type="entry name" value="CAT-like_dom_sf"/>
</dbReference>
<dbReference type="Pfam" id="PF13193">
    <property type="entry name" value="AMP-binding_C"/>
    <property type="match status" value="1"/>
</dbReference>
<dbReference type="PANTHER" id="PTHR45527:SF1">
    <property type="entry name" value="FATTY ACID SYNTHASE"/>
    <property type="match status" value="1"/>
</dbReference>
<dbReference type="InterPro" id="IPR025110">
    <property type="entry name" value="AMP-bd_C"/>
</dbReference>
<dbReference type="PROSITE" id="PS50075">
    <property type="entry name" value="CARRIER"/>
    <property type="match status" value="1"/>
</dbReference>
<dbReference type="PANTHER" id="PTHR45527">
    <property type="entry name" value="NONRIBOSOMAL PEPTIDE SYNTHETASE"/>
    <property type="match status" value="1"/>
</dbReference>
<protein>
    <submittedName>
        <fullName evidence="7">Amino acid adenylation domain-containing protein</fullName>
    </submittedName>
</protein>
<dbReference type="GO" id="GO:0031177">
    <property type="term" value="F:phosphopantetheine binding"/>
    <property type="evidence" value="ECO:0007669"/>
    <property type="project" value="InterPro"/>
</dbReference>
<dbReference type="InterPro" id="IPR006162">
    <property type="entry name" value="Ppantetheine_attach_site"/>
</dbReference>
<keyword evidence="4" id="KW-0597">Phosphoprotein</keyword>
<dbReference type="EMBL" id="QGGL01000023">
    <property type="protein sequence ID" value="PWK05376.1"/>
    <property type="molecule type" value="Genomic_DNA"/>
</dbReference>
<dbReference type="GO" id="GO:0003824">
    <property type="term" value="F:catalytic activity"/>
    <property type="evidence" value="ECO:0007669"/>
    <property type="project" value="InterPro"/>
</dbReference>
<dbReference type="InterPro" id="IPR001242">
    <property type="entry name" value="Condensation_dom"/>
</dbReference>
<dbReference type="InterPro" id="IPR020806">
    <property type="entry name" value="PKS_PP-bd"/>
</dbReference>
<dbReference type="CDD" id="cd19531">
    <property type="entry name" value="LCL_NRPS-like"/>
    <property type="match status" value="1"/>
</dbReference>
<dbReference type="FunFam" id="1.10.1200.10:FF:000016">
    <property type="entry name" value="Non-ribosomal peptide synthase"/>
    <property type="match status" value="1"/>
</dbReference>
<evidence type="ECO:0000256" key="1">
    <source>
        <dbReference type="ARBA" id="ARBA00001957"/>
    </source>
</evidence>
<evidence type="ECO:0000256" key="2">
    <source>
        <dbReference type="ARBA" id="ARBA00006432"/>
    </source>
</evidence>
<dbReference type="FunFam" id="3.40.50.980:FF:000001">
    <property type="entry name" value="Non-ribosomal peptide synthetase"/>
    <property type="match status" value="2"/>
</dbReference>
<dbReference type="SUPFAM" id="SSF47336">
    <property type="entry name" value="ACP-like"/>
    <property type="match status" value="1"/>
</dbReference>
<evidence type="ECO:0000313" key="8">
    <source>
        <dbReference type="Proteomes" id="UP000245634"/>
    </source>
</evidence>
<name>A0A316D327_9BACL</name>
<dbReference type="Gene3D" id="3.30.300.30">
    <property type="match status" value="1"/>
</dbReference>
<dbReference type="GO" id="GO:0072330">
    <property type="term" value="P:monocarboxylic acid biosynthetic process"/>
    <property type="evidence" value="ECO:0007669"/>
    <property type="project" value="UniProtKB-ARBA"/>
</dbReference>
<dbReference type="Gene3D" id="3.40.50.12780">
    <property type="entry name" value="N-terminal domain of ligase-like"/>
    <property type="match status" value="2"/>
</dbReference>
<organism evidence="7 8">
    <name type="scientific">Tumebacillus permanentifrigoris</name>
    <dbReference type="NCBI Taxonomy" id="378543"/>
    <lineage>
        <taxon>Bacteria</taxon>
        <taxon>Bacillati</taxon>
        <taxon>Bacillota</taxon>
        <taxon>Bacilli</taxon>
        <taxon>Bacillales</taxon>
        <taxon>Alicyclobacillaceae</taxon>
        <taxon>Tumebacillus</taxon>
    </lineage>
</organism>
<dbReference type="FunFam" id="3.30.559.10:FF:000012">
    <property type="entry name" value="Non-ribosomal peptide synthetase"/>
    <property type="match status" value="1"/>
</dbReference>
<dbReference type="SUPFAM" id="SSF56801">
    <property type="entry name" value="Acetyl-CoA synthetase-like"/>
    <property type="match status" value="2"/>
</dbReference>
<dbReference type="RefSeq" id="WP_146201058.1">
    <property type="nucleotide sequence ID" value="NZ_QGGL01000023.1"/>
</dbReference>
<dbReference type="Proteomes" id="UP000245634">
    <property type="component" value="Unassembled WGS sequence"/>
</dbReference>
<dbReference type="GO" id="GO:0017000">
    <property type="term" value="P:antibiotic biosynthetic process"/>
    <property type="evidence" value="ECO:0007669"/>
    <property type="project" value="UniProtKB-KW"/>
</dbReference>
<reference evidence="7 8" key="1">
    <citation type="submission" date="2018-05" db="EMBL/GenBank/DDBJ databases">
        <title>Genomic Encyclopedia of Type Strains, Phase IV (KMG-IV): sequencing the most valuable type-strain genomes for metagenomic binning, comparative biology and taxonomic classification.</title>
        <authorList>
            <person name="Goeker M."/>
        </authorList>
    </citation>
    <scope>NUCLEOTIDE SEQUENCE [LARGE SCALE GENOMIC DNA]</scope>
    <source>
        <strain evidence="7 8">DSM 18773</strain>
    </source>
</reference>
<evidence type="ECO:0000256" key="4">
    <source>
        <dbReference type="ARBA" id="ARBA00022553"/>
    </source>
</evidence>
<dbReference type="OrthoDB" id="9765680at2"/>
<comment type="caution">
    <text evidence="7">The sequence shown here is derived from an EMBL/GenBank/DDBJ whole genome shotgun (WGS) entry which is preliminary data.</text>
</comment>
<dbReference type="PROSITE" id="PS00012">
    <property type="entry name" value="PHOSPHOPANTETHEINE"/>
    <property type="match status" value="1"/>
</dbReference>